<dbReference type="AlphaFoldDB" id="A0A074ZXB1"/>
<name>A0A074ZXB1_OPIVI</name>
<accession>A0A074ZXB1</accession>
<proteinExistence type="predicted"/>
<organism evidence="1 2">
    <name type="scientific">Opisthorchis viverrini</name>
    <name type="common">Southeast Asian liver fluke</name>
    <dbReference type="NCBI Taxonomy" id="6198"/>
    <lineage>
        <taxon>Eukaryota</taxon>
        <taxon>Metazoa</taxon>
        <taxon>Spiralia</taxon>
        <taxon>Lophotrochozoa</taxon>
        <taxon>Platyhelminthes</taxon>
        <taxon>Trematoda</taxon>
        <taxon>Digenea</taxon>
        <taxon>Opisthorchiida</taxon>
        <taxon>Opisthorchiata</taxon>
        <taxon>Opisthorchiidae</taxon>
        <taxon>Opisthorchis</taxon>
    </lineage>
</organism>
<keyword evidence="2" id="KW-1185">Reference proteome</keyword>
<protein>
    <submittedName>
        <fullName evidence="1">Uncharacterized protein</fullName>
    </submittedName>
</protein>
<dbReference type="CTD" id="20327017"/>
<sequence length="433" mass="47152">STAHHILAYTTVQPVHEYLRTTWVYQTLPILVHLSLPEAGTHSLTAIPNSLAEPRQIIYRTQTPVRTRNYSPQCVPSFSNAGTVGRSVTCLRSTSAAVSRPGSAQLVYATLRRPNIKPVTYVPVTLNNQGAAVSHRFTTHTLPFLTPPAAKRCIQSSEEDQMDRSESPSKRCFAKNEYTSLVSNAMCSNSHCHEKSSPSVPGHPCASLRTFIPNQSQYHDSRNNIGSAIPESTSSEFCPKEMSQYHDSRNNIGSAIPESTSSEFCPKEMVYPCCCPSCEPLLATWTNYEGMSIGHSGSDSTRTCPQCHALDVPVSHGSLCCNANCAKTPLPMPDASFILPFIWAGSLISSAIFHQSTYALFTGVGTCPQCHALDVPVSHGSLCCNANCAKTPLPMPDGRTDDQPHTETDFDRQLNGQCSTTYMSVQDILNSCV</sequence>
<dbReference type="GeneID" id="20327017"/>
<dbReference type="KEGG" id="ovi:T265_12849"/>
<evidence type="ECO:0000313" key="2">
    <source>
        <dbReference type="Proteomes" id="UP000054324"/>
    </source>
</evidence>
<dbReference type="RefSeq" id="XP_009164148.1">
    <property type="nucleotide sequence ID" value="XM_009165884.1"/>
</dbReference>
<evidence type="ECO:0000313" key="1">
    <source>
        <dbReference type="EMBL" id="KER32093.1"/>
    </source>
</evidence>
<dbReference type="EMBL" id="KL596637">
    <property type="protein sequence ID" value="KER32093.1"/>
    <property type="molecule type" value="Genomic_DNA"/>
</dbReference>
<gene>
    <name evidence="1" type="ORF">T265_12849</name>
</gene>
<dbReference type="Proteomes" id="UP000054324">
    <property type="component" value="Unassembled WGS sequence"/>
</dbReference>
<feature type="non-terminal residue" evidence="1">
    <location>
        <position position="1"/>
    </location>
</feature>
<reference evidence="1 2" key="1">
    <citation type="submission" date="2013-11" db="EMBL/GenBank/DDBJ databases">
        <title>Opisthorchis viverrini - life in the bile duct.</title>
        <authorList>
            <person name="Young N.D."/>
            <person name="Nagarajan N."/>
            <person name="Lin S.J."/>
            <person name="Korhonen P.K."/>
            <person name="Jex A.R."/>
            <person name="Hall R.S."/>
            <person name="Safavi-Hemami H."/>
            <person name="Kaewkong W."/>
            <person name="Bertrand D."/>
            <person name="Gao S."/>
            <person name="Seet Q."/>
            <person name="Wongkham S."/>
            <person name="Teh B.T."/>
            <person name="Wongkham C."/>
            <person name="Intapan P.M."/>
            <person name="Maleewong W."/>
            <person name="Yang X."/>
            <person name="Hu M."/>
            <person name="Wang Z."/>
            <person name="Hofmann A."/>
            <person name="Sternberg P.W."/>
            <person name="Tan P."/>
            <person name="Wang J."/>
            <person name="Gasser R.B."/>
        </authorList>
    </citation>
    <scope>NUCLEOTIDE SEQUENCE [LARGE SCALE GENOMIC DNA]</scope>
</reference>